<feature type="domain" description="DEAD-box RNA helicase Q" evidence="11">
    <location>
        <begin position="7"/>
        <end position="35"/>
    </location>
</feature>
<dbReference type="EMBL" id="CP031165">
    <property type="protein sequence ID" value="AXV05905.1"/>
    <property type="molecule type" value="Genomic_DNA"/>
</dbReference>
<proteinExistence type="inferred from homology"/>
<feature type="compositionally biased region" description="Basic and acidic residues" evidence="8">
    <location>
        <begin position="412"/>
        <end position="476"/>
    </location>
</feature>
<dbReference type="AlphaFoldDB" id="A0A346XUK8"/>
<dbReference type="Gene3D" id="3.40.50.300">
    <property type="entry name" value="P-loop containing nucleotide triphosphate hydrolases"/>
    <property type="match status" value="2"/>
</dbReference>
<keyword evidence="2 7" id="KW-0378">Hydrolase</keyword>
<dbReference type="GO" id="GO:0003724">
    <property type="term" value="F:RNA helicase activity"/>
    <property type="evidence" value="ECO:0007669"/>
    <property type="project" value="InterPro"/>
</dbReference>
<dbReference type="KEGG" id="euz:DVS28_a1205"/>
<gene>
    <name evidence="12" type="ORF">DVS28_a1205</name>
</gene>
<dbReference type="PROSITE" id="PS51194">
    <property type="entry name" value="HELICASE_CTER"/>
    <property type="match status" value="1"/>
</dbReference>
<protein>
    <submittedName>
        <fullName evidence="12">Putative ATP-dependent RNA helicase</fullName>
    </submittedName>
</protein>
<dbReference type="PANTHER" id="PTHR47959">
    <property type="entry name" value="ATP-DEPENDENT RNA HELICASE RHLE-RELATED"/>
    <property type="match status" value="1"/>
</dbReference>
<dbReference type="InterPro" id="IPR000629">
    <property type="entry name" value="RNA-helicase_DEAD-box_CS"/>
</dbReference>
<feature type="compositionally biased region" description="Basic residues" evidence="8">
    <location>
        <begin position="402"/>
        <end position="411"/>
    </location>
</feature>
<evidence type="ECO:0000313" key="12">
    <source>
        <dbReference type="EMBL" id="AXV05905.1"/>
    </source>
</evidence>
<name>A0A346XUK8_9ACTN</name>
<dbReference type="GO" id="GO:0016787">
    <property type="term" value="F:hydrolase activity"/>
    <property type="evidence" value="ECO:0007669"/>
    <property type="project" value="UniProtKB-KW"/>
</dbReference>
<feature type="region of interest" description="Disordered" evidence="8">
    <location>
        <begin position="386"/>
        <end position="719"/>
    </location>
</feature>
<dbReference type="SMART" id="SM00490">
    <property type="entry name" value="HELICc"/>
    <property type="match status" value="1"/>
</dbReference>
<dbReference type="GO" id="GO:0005524">
    <property type="term" value="F:ATP binding"/>
    <property type="evidence" value="ECO:0007669"/>
    <property type="project" value="UniProtKB-KW"/>
</dbReference>
<reference evidence="12 13" key="1">
    <citation type="submission" date="2018-09" db="EMBL/GenBank/DDBJ databases">
        <title>Complete genome sequence of Euzebya sp. DY32-46 isolated from seawater of Pacific Ocean.</title>
        <authorList>
            <person name="Xu L."/>
            <person name="Wu Y.-H."/>
            <person name="Xu X.-W."/>
        </authorList>
    </citation>
    <scope>NUCLEOTIDE SEQUENCE [LARGE SCALE GENOMIC DNA]</scope>
    <source>
        <strain evidence="12 13">DY32-46</strain>
    </source>
</reference>
<dbReference type="CDD" id="cd18787">
    <property type="entry name" value="SF2_C_DEAD"/>
    <property type="match status" value="1"/>
</dbReference>
<dbReference type="PROSITE" id="PS51195">
    <property type="entry name" value="Q_MOTIF"/>
    <property type="match status" value="1"/>
</dbReference>
<dbReference type="Pfam" id="PF00271">
    <property type="entry name" value="Helicase_C"/>
    <property type="match status" value="1"/>
</dbReference>
<evidence type="ECO:0000259" key="11">
    <source>
        <dbReference type="PROSITE" id="PS51195"/>
    </source>
</evidence>
<feature type="compositionally biased region" description="Basic and acidic residues" evidence="8">
    <location>
        <begin position="487"/>
        <end position="507"/>
    </location>
</feature>
<feature type="compositionally biased region" description="Basic and acidic residues" evidence="8">
    <location>
        <begin position="655"/>
        <end position="665"/>
    </location>
</feature>
<dbReference type="Pfam" id="PF00270">
    <property type="entry name" value="DEAD"/>
    <property type="match status" value="1"/>
</dbReference>
<evidence type="ECO:0000256" key="3">
    <source>
        <dbReference type="ARBA" id="ARBA00022806"/>
    </source>
</evidence>
<evidence type="ECO:0000256" key="1">
    <source>
        <dbReference type="ARBA" id="ARBA00022741"/>
    </source>
</evidence>
<evidence type="ECO:0000313" key="13">
    <source>
        <dbReference type="Proteomes" id="UP000264006"/>
    </source>
</evidence>
<dbReference type="GO" id="GO:0003676">
    <property type="term" value="F:nucleic acid binding"/>
    <property type="evidence" value="ECO:0007669"/>
    <property type="project" value="InterPro"/>
</dbReference>
<feature type="domain" description="Helicase C-terminal" evidence="10">
    <location>
        <begin position="234"/>
        <end position="381"/>
    </location>
</feature>
<evidence type="ECO:0000256" key="8">
    <source>
        <dbReference type="SAM" id="MobiDB-lite"/>
    </source>
</evidence>
<dbReference type="InterPro" id="IPR044742">
    <property type="entry name" value="DEAD/DEAH_RhlB"/>
</dbReference>
<feature type="compositionally biased region" description="Basic and acidic residues" evidence="8">
    <location>
        <begin position="580"/>
        <end position="611"/>
    </location>
</feature>
<dbReference type="PROSITE" id="PS00039">
    <property type="entry name" value="DEAD_ATP_HELICASE"/>
    <property type="match status" value="1"/>
</dbReference>
<feature type="domain" description="Helicase ATP-binding" evidence="9">
    <location>
        <begin position="38"/>
        <end position="207"/>
    </location>
</feature>
<dbReference type="GO" id="GO:0005829">
    <property type="term" value="C:cytosol"/>
    <property type="evidence" value="ECO:0007669"/>
    <property type="project" value="TreeGrafter"/>
</dbReference>
<dbReference type="SMART" id="SM00487">
    <property type="entry name" value="DEXDc"/>
    <property type="match status" value="1"/>
</dbReference>
<dbReference type="PANTHER" id="PTHR47959:SF1">
    <property type="entry name" value="ATP-DEPENDENT RNA HELICASE DBPA"/>
    <property type="match status" value="1"/>
</dbReference>
<dbReference type="InterPro" id="IPR014014">
    <property type="entry name" value="RNA_helicase_DEAD_Q_motif"/>
</dbReference>
<dbReference type="CDD" id="cd00268">
    <property type="entry name" value="DEADc"/>
    <property type="match status" value="1"/>
</dbReference>
<dbReference type="InterPro" id="IPR011545">
    <property type="entry name" value="DEAD/DEAH_box_helicase_dom"/>
</dbReference>
<evidence type="ECO:0000256" key="7">
    <source>
        <dbReference type="RuleBase" id="RU000492"/>
    </source>
</evidence>
<feature type="compositionally biased region" description="Basic and acidic residues" evidence="8">
    <location>
        <begin position="680"/>
        <end position="719"/>
    </location>
</feature>
<evidence type="ECO:0000256" key="5">
    <source>
        <dbReference type="ARBA" id="ARBA00038437"/>
    </source>
</evidence>
<keyword evidence="4 7" id="KW-0067">ATP-binding</keyword>
<organism evidence="12 13">
    <name type="scientific">Euzebya pacifica</name>
    <dbReference type="NCBI Taxonomy" id="1608957"/>
    <lineage>
        <taxon>Bacteria</taxon>
        <taxon>Bacillati</taxon>
        <taxon>Actinomycetota</taxon>
        <taxon>Nitriliruptoria</taxon>
        <taxon>Euzebyales</taxon>
    </lineage>
</organism>
<evidence type="ECO:0000259" key="10">
    <source>
        <dbReference type="PROSITE" id="PS51194"/>
    </source>
</evidence>
<dbReference type="RefSeq" id="WP_216826424.1">
    <property type="nucleotide sequence ID" value="NZ_CAXIBR010000090.1"/>
</dbReference>
<dbReference type="Proteomes" id="UP000264006">
    <property type="component" value="Chromosome"/>
</dbReference>
<evidence type="ECO:0000256" key="4">
    <source>
        <dbReference type="ARBA" id="ARBA00022840"/>
    </source>
</evidence>
<keyword evidence="1 7" id="KW-0547">Nucleotide-binding</keyword>
<dbReference type="InterPro" id="IPR027417">
    <property type="entry name" value="P-loop_NTPase"/>
</dbReference>
<dbReference type="PROSITE" id="PS51192">
    <property type="entry name" value="HELICASE_ATP_BIND_1"/>
    <property type="match status" value="1"/>
</dbReference>
<evidence type="ECO:0000256" key="2">
    <source>
        <dbReference type="ARBA" id="ARBA00022801"/>
    </source>
</evidence>
<keyword evidence="13" id="KW-1185">Reference proteome</keyword>
<evidence type="ECO:0000256" key="6">
    <source>
        <dbReference type="PROSITE-ProRule" id="PRU00552"/>
    </source>
</evidence>
<dbReference type="InterPro" id="IPR050079">
    <property type="entry name" value="DEAD_box_RNA_helicase"/>
</dbReference>
<evidence type="ECO:0000259" key="9">
    <source>
        <dbReference type="PROSITE" id="PS51192"/>
    </source>
</evidence>
<feature type="compositionally biased region" description="Basic and acidic residues" evidence="8">
    <location>
        <begin position="527"/>
        <end position="572"/>
    </location>
</feature>
<feature type="compositionally biased region" description="Basic and acidic residues" evidence="8">
    <location>
        <begin position="620"/>
        <end position="637"/>
    </location>
</feature>
<keyword evidence="3 7" id="KW-0347">Helicase</keyword>
<dbReference type="InterPro" id="IPR001650">
    <property type="entry name" value="Helicase_C-like"/>
</dbReference>
<dbReference type="InterPro" id="IPR014001">
    <property type="entry name" value="Helicase_ATP-bd"/>
</dbReference>
<feature type="short sequence motif" description="Q motif" evidence="6">
    <location>
        <begin position="7"/>
        <end position="35"/>
    </location>
</feature>
<feature type="compositionally biased region" description="Basic residues" evidence="8">
    <location>
        <begin position="477"/>
        <end position="486"/>
    </location>
</feature>
<dbReference type="SUPFAM" id="SSF52540">
    <property type="entry name" value="P-loop containing nucleoside triphosphate hydrolases"/>
    <property type="match status" value="1"/>
</dbReference>
<accession>A0A346XUK8</accession>
<comment type="similarity">
    <text evidence="5 7">Belongs to the DEAD box helicase family.</text>
</comment>
<sequence length="719" mass="79226">MSNATEKTFADFGVDATICESLAEVGIIHPFPIQELTLPLALTGADIIGQARTGTGKTLGFGLPMLQRVDTAKGLQALIIVPTRELCLQVSEDLIQAGKGRGVKVVAVYGGKAMQPQIDAIEGGAHVVVGTPGRLLDLSRRGHMDLSSCRGLVLDEADEMLDLGFLPDVEALIEQCADKRQTLLFSATMPSAIVGLARRYMTKPTFMRAEVEEVHVAPKTKQHFFSCHRMDKPAVVARILQTPNRGLCVIFCRTKRMADQLAEDLRDRDVAAQAIHSDLRQEARERALEKFRQGKTTVLCATEVAARGLDIDDVTHVINYDCPDDEKMYLHRIGRTGRAGADGVAITFAVWNELPRLEMIRRELDIEDEIHEVFSTSPLLDELFDLPPREEKKKVPSPPKARTGKQSRSRRRGEQSSDSRDSDKDKRSSRSEKADKPSRSSRSDDGDSRSSKGRDQSSSRSSRSKDDNGEGDEQTRSRTRTRTRRRVTNDGDDTGRATSSDRGKDSNDDADDDSSSTRTRSRSRSGSGDRTRSRDTNGRQDKAREDDGREDKGRSGDRSADRSADRSTDKASGKGRSPKAKADDRSDDRSEKADRGGRASKDDDQKDDSRGGRSRSRSRGGRDNDDRNGSSSKRNDGARSSSKKSSSRGGSSRNGGRDNDNDSRGGSRNRRGKGNGNSNRTRENDGSRARNRRSDIDADTARGDGQPRLKRRMDVVHLP</sequence>